<evidence type="ECO:0000313" key="3">
    <source>
        <dbReference type="Proteomes" id="UP001501237"/>
    </source>
</evidence>
<proteinExistence type="predicted"/>
<gene>
    <name evidence="2" type="ORF">GCM10010468_62370</name>
</gene>
<dbReference type="Gene3D" id="3.40.50.1240">
    <property type="entry name" value="Phosphoglycerate mutase-like"/>
    <property type="match status" value="1"/>
</dbReference>
<accession>A0ABP6QHK4</accession>
<dbReference type="Proteomes" id="UP001501237">
    <property type="component" value="Unassembled WGS sequence"/>
</dbReference>
<organism evidence="2 3">
    <name type="scientific">Actinocorallia longicatena</name>
    <dbReference type="NCBI Taxonomy" id="111803"/>
    <lineage>
        <taxon>Bacteria</taxon>
        <taxon>Bacillati</taxon>
        <taxon>Actinomycetota</taxon>
        <taxon>Actinomycetes</taxon>
        <taxon>Streptosporangiales</taxon>
        <taxon>Thermomonosporaceae</taxon>
        <taxon>Actinocorallia</taxon>
    </lineage>
</organism>
<evidence type="ECO:0000256" key="1">
    <source>
        <dbReference type="ARBA" id="ARBA00022801"/>
    </source>
</evidence>
<keyword evidence="1" id="KW-0378">Hydrolase</keyword>
<protein>
    <submittedName>
        <fullName evidence="2">Histidine phosphatase family protein</fullName>
    </submittedName>
</protein>
<sequence>MGDRYLYVARHAEATEDGTGLTGRGRRQGVLLGRRLRDVPLSVITHGPLPRAAQTAEAVRGELDGVPAMLAEEAGDYVPHIPAAEDLPEEFRELFVPWLAKFSAAEVEHGDTLVKAAMERFTGPVEGDEPRHELLVTHAWLAAWLVRAATDAPAWRWLGLHPGNAALTVIRYSRYRPASLRVYNDMTHLPEDLRWTGFPAELQSV</sequence>
<dbReference type="InterPro" id="IPR013078">
    <property type="entry name" value="His_Pase_superF_clade-1"/>
</dbReference>
<name>A0ABP6QHK4_9ACTN</name>
<dbReference type="InterPro" id="IPR051021">
    <property type="entry name" value="Mito_Ser/Thr_phosphatase"/>
</dbReference>
<dbReference type="PANTHER" id="PTHR20935">
    <property type="entry name" value="PHOSPHOGLYCERATE MUTASE-RELATED"/>
    <property type="match status" value="1"/>
</dbReference>
<dbReference type="PANTHER" id="PTHR20935:SF0">
    <property type="entry name" value="SERINE_THREONINE-PROTEIN PHOSPHATASE PGAM5, MITOCHONDRIAL"/>
    <property type="match status" value="1"/>
</dbReference>
<dbReference type="InterPro" id="IPR029033">
    <property type="entry name" value="His_PPase_superfam"/>
</dbReference>
<reference evidence="3" key="1">
    <citation type="journal article" date="2019" name="Int. J. Syst. Evol. Microbiol.">
        <title>The Global Catalogue of Microorganisms (GCM) 10K type strain sequencing project: providing services to taxonomists for standard genome sequencing and annotation.</title>
        <authorList>
            <consortium name="The Broad Institute Genomics Platform"/>
            <consortium name="The Broad Institute Genome Sequencing Center for Infectious Disease"/>
            <person name="Wu L."/>
            <person name="Ma J."/>
        </authorList>
    </citation>
    <scope>NUCLEOTIDE SEQUENCE [LARGE SCALE GENOMIC DNA]</scope>
    <source>
        <strain evidence="3">JCM 9377</strain>
    </source>
</reference>
<dbReference type="SUPFAM" id="SSF53254">
    <property type="entry name" value="Phosphoglycerate mutase-like"/>
    <property type="match status" value="1"/>
</dbReference>
<dbReference type="EMBL" id="BAAAUV010000021">
    <property type="protein sequence ID" value="GAA3231327.1"/>
    <property type="molecule type" value="Genomic_DNA"/>
</dbReference>
<keyword evidence="3" id="KW-1185">Reference proteome</keyword>
<comment type="caution">
    <text evidence="2">The sequence shown here is derived from an EMBL/GenBank/DDBJ whole genome shotgun (WGS) entry which is preliminary data.</text>
</comment>
<evidence type="ECO:0000313" key="2">
    <source>
        <dbReference type="EMBL" id="GAA3231327.1"/>
    </source>
</evidence>
<dbReference type="Pfam" id="PF00300">
    <property type="entry name" value="His_Phos_1"/>
    <property type="match status" value="1"/>
</dbReference>
<dbReference type="RefSeq" id="WP_344835464.1">
    <property type="nucleotide sequence ID" value="NZ_BAAAUV010000021.1"/>
</dbReference>